<evidence type="ECO:0008006" key="5">
    <source>
        <dbReference type="Google" id="ProtNLM"/>
    </source>
</evidence>
<keyword evidence="2" id="KW-0472">Membrane</keyword>
<name>A0A4Z0BCS0_9BURK</name>
<evidence type="ECO:0000256" key="2">
    <source>
        <dbReference type="SAM" id="Phobius"/>
    </source>
</evidence>
<dbReference type="RefSeq" id="WP_205959714.1">
    <property type="nucleotide sequence ID" value="NZ_SMLK01000009.1"/>
</dbReference>
<reference evidence="3 4" key="1">
    <citation type="submission" date="2019-03" db="EMBL/GenBank/DDBJ databases">
        <title>Ramlibacter sp. 18x22-1, whole genome shotgun sequence.</title>
        <authorList>
            <person name="Zhang X."/>
            <person name="Feng G."/>
            <person name="Zhu H."/>
        </authorList>
    </citation>
    <scope>NUCLEOTIDE SEQUENCE [LARGE SCALE GENOMIC DNA]</scope>
    <source>
        <strain evidence="3 4">18x22-1</strain>
    </source>
</reference>
<keyword evidence="2" id="KW-0812">Transmembrane</keyword>
<feature type="transmembrane region" description="Helical" evidence="2">
    <location>
        <begin position="21"/>
        <end position="40"/>
    </location>
</feature>
<dbReference type="Proteomes" id="UP000297839">
    <property type="component" value="Unassembled WGS sequence"/>
</dbReference>
<accession>A0A4Z0BCS0</accession>
<dbReference type="EMBL" id="SMLK01000009">
    <property type="protein sequence ID" value="TFY97032.1"/>
    <property type="molecule type" value="Genomic_DNA"/>
</dbReference>
<sequence>MKAGHRNLRLRRGLKRAQQGISLLFTIIALVVVMLTALAVTHSIDTSAAIVGNLSFRQDALMASNVASEQAVDWLRGKIAVSGALEADLPNEGYYATSRDQLDVTGTRTTAAARLPVVNWDGACLGLESSTYLDCTTLPFTPTSGVKGNKVQWVITRLCGNAGAEDGLNPCARPPSDGSSGGPADRSEPTGAGRLQDPQRSPYYRILVRVQGARNSVTYTETLVHF</sequence>
<protein>
    <recommendedName>
        <fullName evidence="5">Pilus assembly protein PilX</fullName>
    </recommendedName>
</protein>
<evidence type="ECO:0000313" key="4">
    <source>
        <dbReference type="Proteomes" id="UP000297839"/>
    </source>
</evidence>
<comment type="caution">
    <text evidence="3">The sequence shown here is derived from an EMBL/GenBank/DDBJ whole genome shotgun (WGS) entry which is preliminary data.</text>
</comment>
<evidence type="ECO:0000256" key="1">
    <source>
        <dbReference type="SAM" id="MobiDB-lite"/>
    </source>
</evidence>
<gene>
    <name evidence="3" type="ORF">EZ216_19400</name>
</gene>
<feature type="region of interest" description="Disordered" evidence="1">
    <location>
        <begin position="166"/>
        <end position="198"/>
    </location>
</feature>
<keyword evidence="4" id="KW-1185">Reference proteome</keyword>
<organism evidence="3 4">
    <name type="scientific">Ramlibacter humi</name>
    <dbReference type="NCBI Taxonomy" id="2530451"/>
    <lineage>
        <taxon>Bacteria</taxon>
        <taxon>Pseudomonadati</taxon>
        <taxon>Pseudomonadota</taxon>
        <taxon>Betaproteobacteria</taxon>
        <taxon>Burkholderiales</taxon>
        <taxon>Comamonadaceae</taxon>
        <taxon>Ramlibacter</taxon>
    </lineage>
</organism>
<evidence type="ECO:0000313" key="3">
    <source>
        <dbReference type="EMBL" id="TFY97032.1"/>
    </source>
</evidence>
<proteinExistence type="predicted"/>
<dbReference type="AlphaFoldDB" id="A0A4Z0BCS0"/>
<keyword evidence="2" id="KW-1133">Transmembrane helix</keyword>